<feature type="region of interest" description="Disordered" evidence="1">
    <location>
        <begin position="25"/>
        <end position="75"/>
    </location>
</feature>
<dbReference type="RefSeq" id="WP_148596937.1">
    <property type="nucleotide sequence ID" value="NZ_CP042997.1"/>
</dbReference>
<evidence type="ECO:0000313" key="4">
    <source>
        <dbReference type="Proteomes" id="UP000324233"/>
    </source>
</evidence>
<accession>A0A5B9WA11</accession>
<feature type="signal peptide" evidence="2">
    <location>
        <begin position="1"/>
        <end position="22"/>
    </location>
</feature>
<dbReference type="AlphaFoldDB" id="A0A5B9WA11"/>
<feature type="compositionally biased region" description="Basic and acidic residues" evidence="1">
    <location>
        <begin position="55"/>
        <end position="64"/>
    </location>
</feature>
<gene>
    <name evidence="3" type="ORF">OJF2_59560</name>
</gene>
<evidence type="ECO:0000313" key="3">
    <source>
        <dbReference type="EMBL" id="QEH37366.1"/>
    </source>
</evidence>
<feature type="chain" id="PRO_5023085046" description="Lipoprotein" evidence="2">
    <location>
        <begin position="23"/>
        <end position="75"/>
    </location>
</feature>
<name>A0A5B9WA11_9BACT</name>
<keyword evidence="4" id="KW-1185">Reference proteome</keyword>
<sequence precursor="true">MHTRRRACARAVALYAVLLAAAGCGGDASPHRSPTSEDDPARHEAAVKAAQSKAIADREAEAKAMRRSRRAAPSL</sequence>
<reference evidence="3 4" key="1">
    <citation type="submission" date="2019-08" db="EMBL/GenBank/DDBJ databases">
        <title>Deep-cultivation of Planctomycetes and their phenomic and genomic characterization uncovers novel biology.</title>
        <authorList>
            <person name="Wiegand S."/>
            <person name="Jogler M."/>
            <person name="Boedeker C."/>
            <person name="Pinto D."/>
            <person name="Vollmers J."/>
            <person name="Rivas-Marin E."/>
            <person name="Kohn T."/>
            <person name="Peeters S.H."/>
            <person name="Heuer A."/>
            <person name="Rast P."/>
            <person name="Oberbeckmann S."/>
            <person name="Bunk B."/>
            <person name="Jeske O."/>
            <person name="Meyerdierks A."/>
            <person name="Storesund J.E."/>
            <person name="Kallscheuer N."/>
            <person name="Luecker S."/>
            <person name="Lage O.M."/>
            <person name="Pohl T."/>
            <person name="Merkel B.J."/>
            <person name="Hornburger P."/>
            <person name="Mueller R.-W."/>
            <person name="Bruemmer F."/>
            <person name="Labrenz M."/>
            <person name="Spormann A.M."/>
            <person name="Op den Camp H."/>
            <person name="Overmann J."/>
            <person name="Amann R."/>
            <person name="Jetten M.S.M."/>
            <person name="Mascher T."/>
            <person name="Medema M.H."/>
            <person name="Devos D.P."/>
            <person name="Kaster A.-K."/>
            <person name="Ovreas L."/>
            <person name="Rohde M."/>
            <person name="Galperin M.Y."/>
            <person name="Jogler C."/>
        </authorList>
    </citation>
    <scope>NUCLEOTIDE SEQUENCE [LARGE SCALE GENOMIC DNA]</scope>
    <source>
        <strain evidence="3 4">OJF2</strain>
    </source>
</reference>
<dbReference type="EMBL" id="CP042997">
    <property type="protein sequence ID" value="QEH37366.1"/>
    <property type="molecule type" value="Genomic_DNA"/>
</dbReference>
<feature type="compositionally biased region" description="Basic residues" evidence="1">
    <location>
        <begin position="65"/>
        <end position="75"/>
    </location>
</feature>
<evidence type="ECO:0008006" key="5">
    <source>
        <dbReference type="Google" id="ProtNLM"/>
    </source>
</evidence>
<dbReference type="PROSITE" id="PS51257">
    <property type="entry name" value="PROKAR_LIPOPROTEIN"/>
    <property type="match status" value="1"/>
</dbReference>
<keyword evidence="2" id="KW-0732">Signal</keyword>
<dbReference type="Proteomes" id="UP000324233">
    <property type="component" value="Chromosome"/>
</dbReference>
<proteinExistence type="predicted"/>
<evidence type="ECO:0000256" key="1">
    <source>
        <dbReference type="SAM" id="MobiDB-lite"/>
    </source>
</evidence>
<evidence type="ECO:0000256" key="2">
    <source>
        <dbReference type="SAM" id="SignalP"/>
    </source>
</evidence>
<protein>
    <recommendedName>
        <fullName evidence="5">Lipoprotein</fullName>
    </recommendedName>
</protein>
<organism evidence="3 4">
    <name type="scientific">Aquisphaera giovannonii</name>
    <dbReference type="NCBI Taxonomy" id="406548"/>
    <lineage>
        <taxon>Bacteria</taxon>
        <taxon>Pseudomonadati</taxon>
        <taxon>Planctomycetota</taxon>
        <taxon>Planctomycetia</taxon>
        <taxon>Isosphaerales</taxon>
        <taxon>Isosphaeraceae</taxon>
        <taxon>Aquisphaera</taxon>
    </lineage>
</organism>
<dbReference type="KEGG" id="agv:OJF2_59560"/>